<feature type="region of interest" description="Disordered" evidence="1">
    <location>
        <begin position="1"/>
        <end position="29"/>
    </location>
</feature>
<comment type="caution">
    <text evidence="2">The sequence shown here is derived from an EMBL/GenBank/DDBJ whole genome shotgun (WGS) entry which is preliminary data.</text>
</comment>
<gene>
    <name evidence="2" type="ORF">HW554_00555</name>
</gene>
<dbReference type="Proteomes" id="UP000565521">
    <property type="component" value="Unassembled WGS sequence"/>
</dbReference>
<dbReference type="RefSeq" id="WP_176906399.1">
    <property type="nucleotide sequence ID" value="NZ_JABKAU010000001.1"/>
</dbReference>
<dbReference type="EMBL" id="JABKAU010000001">
    <property type="protein sequence ID" value="NVO29679.1"/>
    <property type="molecule type" value="Genomic_DNA"/>
</dbReference>
<feature type="compositionally biased region" description="Low complexity" evidence="1">
    <location>
        <begin position="1"/>
        <end position="23"/>
    </location>
</feature>
<evidence type="ECO:0000313" key="2">
    <source>
        <dbReference type="EMBL" id="NVO29679.1"/>
    </source>
</evidence>
<name>A0A7Y7PKS9_9BACT</name>
<evidence type="ECO:0000313" key="3">
    <source>
        <dbReference type="Proteomes" id="UP000565521"/>
    </source>
</evidence>
<accession>A0A7Y7PKS9</accession>
<reference evidence="2 3" key="1">
    <citation type="submission" date="2020-05" db="EMBL/GenBank/DDBJ databases">
        <title>Hymenobacter terrestris sp. nov. and Hymenobacter lapidiphilus sp. nov., isolated from regoliths in Antarctica.</title>
        <authorList>
            <person name="Sedlacek I."/>
            <person name="Pantucek R."/>
            <person name="Zeman M."/>
            <person name="Holochova P."/>
            <person name="Kralova S."/>
            <person name="Stankova E."/>
            <person name="Sedo O."/>
            <person name="Micenkova L."/>
            <person name="Svec P."/>
            <person name="Gupta V."/>
            <person name="Sood U."/>
            <person name="Korpole U.S."/>
            <person name="Lal R."/>
        </authorList>
    </citation>
    <scope>NUCLEOTIDE SEQUENCE [LARGE SCALE GENOMIC DNA]</scope>
    <source>
        <strain evidence="2 3">P5342</strain>
    </source>
</reference>
<evidence type="ECO:0000256" key="1">
    <source>
        <dbReference type="SAM" id="MobiDB-lite"/>
    </source>
</evidence>
<keyword evidence="3" id="KW-1185">Reference proteome</keyword>
<protein>
    <submittedName>
        <fullName evidence="2">Uncharacterized protein</fullName>
    </submittedName>
</protein>
<organism evidence="2 3">
    <name type="scientific">Hymenobacter lapidiphilus</name>
    <dbReference type="NCBI Taxonomy" id="2608003"/>
    <lineage>
        <taxon>Bacteria</taxon>
        <taxon>Pseudomonadati</taxon>
        <taxon>Bacteroidota</taxon>
        <taxon>Cytophagia</taxon>
        <taxon>Cytophagales</taxon>
        <taxon>Hymenobacteraceae</taxon>
        <taxon>Hymenobacter</taxon>
    </lineage>
</organism>
<dbReference type="AlphaFoldDB" id="A0A7Y7PKS9"/>
<sequence>MATATKTAAVKAAPAATPTTETANPHQPSRAYMVQSVDEETGDLTETPRFRYLPGHPKQIRADLKAGVFNVNGQTVLGKTISFIPMALRIFTDNILNMGRKTWAEIYFTDPAGHVCAVLFHGYSVENLQKLNAELFYDDLALSEVLLTITPAKKQTEKDGKPATYYIAEFSYVPAEPAEVQARREFAEDFDLYREETLTGTAETRIVQGYRLPARYQPEQLQAQLAAAPATQEATDTQ</sequence>
<proteinExistence type="predicted"/>